<protein>
    <submittedName>
        <fullName evidence="1">Uncharacterized protein</fullName>
    </submittedName>
</protein>
<comment type="caution">
    <text evidence="1">The sequence shown here is derived from an EMBL/GenBank/DDBJ whole genome shotgun (WGS) entry which is preliminary data.</text>
</comment>
<proteinExistence type="predicted"/>
<evidence type="ECO:0000313" key="1">
    <source>
        <dbReference type="EMBL" id="KAJ1150521.1"/>
    </source>
</evidence>
<dbReference type="AlphaFoldDB" id="A0AAV7RGG2"/>
<evidence type="ECO:0000313" key="2">
    <source>
        <dbReference type="Proteomes" id="UP001066276"/>
    </source>
</evidence>
<dbReference type="EMBL" id="JANPWB010000009">
    <property type="protein sequence ID" value="KAJ1150521.1"/>
    <property type="molecule type" value="Genomic_DNA"/>
</dbReference>
<accession>A0AAV7RGG2</accession>
<sequence>MDQNTRKHQDWFDNNDEDIQKLLDEKREAFISLQQDNTSASKKAPYNSIKGEEQTKFREMQDSWLNRTSPLLSADGSTLLSDKNAILKRWAEHCNNVLNRPSSINVKAIDSMLQAAINTSMVEPPKEPEVKEAIKLSSIGKAPGSDSIPAEICRAGQPVLLQELTKLFQTM</sequence>
<keyword evidence="2" id="KW-1185">Reference proteome</keyword>
<organism evidence="1 2">
    <name type="scientific">Pleurodeles waltl</name>
    <name type="common">Iberian ribbed newt</name>
    <dbReference type="NCBI Taxonomy" id="8319"/>
    <lineage>
        <taxon>Eukaryota</taxon>
        <taxon>Metazoa</taxon>
        <taxon>Chordata</taxon>
        <taxon>Craniata</taxon>
        <taxon>Vertebrata</taxon>
        <taxon>Euteleostomi</taxon>
        <taxon>Amphibia</taxon>
        <taxon>Batrachia</taxon>
        <taxon>Caudata</taxon>
        <taxon>Salamandroidea</taxon>
        <taxon>Salamandridae</taxon>
        <taxon>Pleurodelinae</taxon>
        <taxon>Pleurodeles</taxon>
    </lineage>
</organism>
<gene>
    <name evidence="1" type="ORF">NDU88_003312</name>
</gene>
<name>A0AAV7RGG2_PLEWA</name>
<dbReference type="Proteomes" id="UP001066276">
    <property type="component" value="Chromosome 5"/>
</dbReference>
<reference evidence="1" key="1">
    <citation type="journal article" date="2022" name="bioRxiv">
        <title>Sequencing and chromosome-scale assembly of the giantPleurodeles waltlgenome.</title>
        <authorList>
            <person name="Brown T."/>
            <person name="Elewa A."/>
            <person name="Iarovenko S."/>
            <person name="Subramanian E."/>
            <person name="Araus A.J."/>
            <person name="Petzold A."/>
            <person name="Susuki M."/>
            <person name="Suzuki K.-i.T."/>
            <person name="Hayashi T."/>
            <person name="Toyoda A."/>
            <person name="Oliveira C."/>
            <person name="Osipova E."/>
            <person name="Leigh N.D."/>
            <person name="Simon A."/>
            <person name="Yun M.H."/>
        </authorList>
    </citation>
    <scope>NUCLEOTIDE SEQUENCE</scope>
    <source>
        <strain evidence="1">20211129_DDA</strain>
        <tissue evidence="1">Liver</tissue>
    </source>
</reference>